<reference evidence="2" key="1">
    <citation type="journal article" date="2019" name="Int. J. Syst. Evol. Microbiol.">
        <title>The Global Catalogue of Microorganisms (GCM) 10K type strain sequencing project: providing services to taxonomists for standard genome sequencing and annotation.</title>
        <authorList>
            <consortium name="The Broad Institute Genomics Platform"/>
            <consortium name="The Broad Institute Genome Sequencing Center for Infectious Disease"/>
            <person name="Wu L."/>
            <person name="Ma J."/>
        </authorList>
    </citation>
    <scope>NUCLEOTIDE SEQUENCE [LARGE SCALE GENOMIC DNA]</scope>
    <source>
        <strain evidence="2">CGMCC 4.7093</strain>
    </source>
</reference>
<evidence type="ECO:0000313" key="2">
    <source>
        <dbReference type="Proteomes" id="UP001595947"/>
    </source>
</evidence>
<dbReference type="RefSeq" id="WP_378035108.1">
    <property type="nucleotide sequence ID" value="NZ_JBHSIV010000005.1"/>
</dbReference>
<sequence length="288" mass="29566">MDDGWAVEKTDASRASAVLAVQPEAIARAVEIVANDGGGDVIVHDRDGKVVERRSVGRDADDAAAIATELATAVTGKKSKEAARAAKQAAKEDAAEISADARTVATRTKEQAEAGAERVQATAAAAKDGVGRQIDEVRSGDKSLRAAAEDATTIARTTGAQIVDQADRTGRRLADEARGLGRRTADVVDERADQAADQLADVTDRAAREGARAQRELDSVASRTGNAIHAATEAAASPLDRVALALNPVRVTGRLVGALATGGLRLVGLGAARGAEQADSGARRLAGR</sequence>
<comment type="caution">
    <text evidence="1">The sequence shown here is derived from an EMBL/GenBank/DDBJ whole genome shotgun (WGS) entry which is preliminary data.</text>
</comment>
<protein>
    <submittedName>
        <fullName evidence="1">DUF2188 domain-containing protein</fullName>
    </submittedName>
</protein>
<dbReference type="InterPro" id="IPR018691">
    <property type="entry name" value="DUF2188"/>
</dbReference>
<accession>A0ABV9YI82</accession>
<proteinExistence type="predicted"/>
<dbReference type="EMBL" id="JBHSIV010000005">
    <property type="protein sequence ID" value="MFC5061753.1"/>
    <property type="molecule type" value="Genomic_DNA"/>
</dbReference>
<evidence type="ECO:0000313" key="1">
    <source>
        <dbReference type="EMBL" id="MFC5061753.1"/>
    </source>
</evidence>
<keyword evidence="2" id="KW-1185">Reference proteome</keyword>
<dbReference type="Proteomes" id="UP001595947">
    <property type="component" value="Unassembled WGS sequence"/>
</dbReference>
<gene>
    <name evidence="1" type="ORF">ACFPBZ_06025</name>
</gene>
<name>A0ABV9YI82_9PSEU</name>
<organism evidence="1 2">
    <name type="scientific">Actinomycetospora atypica</name>
    <dbReference type="NCBI Taxonomy" id="1290095"/>
    <lineage>
        <taxon>Bacteria</taxon>
        <taxon>Bacillati</taxon>
        <taxon>Actinomycetota</taxon>
        <taxon>Actinomycetes</taxon>
        <taxon>Pseudonocardiales</taxon>
        <taxon>Pseudonocardiaceae</taxon>
        <taxon>Actinomycetospora</taxon>
    </lineage>
</organism>
<dbReference type="Pfam" id="PF09954">
    <property type="entry name" value="DUF2188"/>
    <property type="match status" value="1"/>
</dbReference>